<comment type="caution">
    <text evidence="1">The sequence shown here is derived from an EMBL/GenBank/DDBJ whole genome shotgun (WGS) entry which is preliminary data.</text>
</comment>
<organism evidence="1 2">
    <name type="scientific">Dreissena polymorpha</name>
    <name type="common">Zebra mussel</name>
    <name type="synonym">Mytilus polymorpha</name>
    <dbReference type="NCBI Taxonomy" id="45954"/>
    <lineage>
        <taxon>Eukaryota</taxon>
        <taxon>Metazoa</taxon>
        <taxon>Spiralia</taxon>
        <taxon>Lophotrochozoa</taxon>
        <taxon>Mollusca</taxon>
        <taxon>Bivalvia</taxon>
        <taxon>Autobranchia</taxon>
        <taxon>Heteroconchia</taxon>
        <taxon>Euheterodonta</taxon>
        <taxon>Imparidentia</taxon>
        <taxon>Neoheterodontei</taxon>
        <taxon>Myida</taxon>
        <taxon>Dreissenoidea</taxon>
        <taxon>Dreissenidae</taxon>
        <taxon>Dreissena</taxon>
    </lineage>
</organism>
<dbReference type="Proteomes" id="UP000828390">
    <property type="component" value="Unassembled WGS sequence"/>
</dbReference>
<name>A0A9D4RL99_DREPO</name>
<proteinExistence type="predicted"/>
<reference evidence="1" key="1">
    <citation type="journal article" date="2019" name="bioRxiv">
        <title>The Genome of the Zebra Mussel, Dreissena polymorpha: A Resource for Invasive Species Research.</title>
        <authorList>
            <person name="McCartney M.A."/>
            <person name="Auch B."/>
            <person name="Kono T."/>
            <person name="Mallez S."/>
            <person name="Zhang Y."/>
            <person name="Obille A."/>
            <person name="Becker A."/>
            <person name="Abrahante J.E."/>
            <person name="Garbe J."/>
            <person name="Badalamenti J.P."/>
            <person name="Herman A."/>
            <person name="Mangelson H."/>
            <person name="Liachko I."/>
            <person name="Sullivan S."/>
            <person name="Sone E.D."/>
            <person name="Koren S."/>
            <person name="Silverstein K.A.T."/>
            <person name="Beckman K.B."/>
            <person name="Gohl D.M."/>
        </authorList>
    </citation>
    <scope>NUCLEOTIDE SEQUENCE</scope>
    <source>
        <strain evidence="1">Duluth1</strain>
        <tissue evidence="1">Whole animal</tissue>
    </source>
</reference>
<protein>
    <submittedName>
        <fullName evidence="1">Uncharacterized protein</fullName>
    </submittedName>
</protein>
<evidence type="ECO:0000313" key="1">
    <source>
        <dbReference type="EMBL" id="KAH3872504.1"/>
    </source>
</evidence>
<reference evidence="1" key="2">
    <citation type="submission" date="2020-11" db="EMBL/GenBank/DDBJ databases">
        <authorList>
            <person name="McCartney M.A."/>
            <person name="Auch B."/>
            <person name="Kono T."/>
            <person name="Mallez S."/>
            <person name="Becker A."/>
            <person name="Gohl D.M."/>
            <person name="Silverstein K.A.T."/>
            <person name="Koren S."/>
            <person name="Bechman K.B."/>
            <person name="Herman A."/>
            <person name="Abrahante J.E."/>
            <person name="Garbe J."/>
        </authorList>
    </citation>
    <scope>NUCLEOTIDE SEQUENCE</scope>
    <source>
        <strain evidence="1">Duluth1</strain>
        <tissue evidence="1">Whole animal</tissue>
    </source>
</reference>
<dbReference type="EMBL" id="JAIWYP010000002">
    <property type="protein sequence ID" value="KAH3872504.1"/>
    <property type="molecule type" value="Genomic_DNA"/>
</dbReference>
<accession>A0A9D4RL99</accession>
<sequence length="99" mass="11156">MCMLECLQTKCGRRTKTNPKTSPEQSAIFQLCSITRKTAPPPCDHFHDDLANYVTSRVFTSFLYARLKKTGRIIVSPWRQASGKLPPSSHVIQLTGTIF</sequence>
<keyword evidence="2" id="KW-1185">Reference proteome</keyword>
<gene>
    <name evidence="1" type="ORF">DPMN_035720</name>
</gene>
<dbReference type="AlphaFoldDB" id="A0A9D4RL99"/>
<evidence type="ECO:0000313" key="2">
    <source>
        <dbReference type="Proteomes" id="UP000828390"/>
    </source>
</evidence>